<keyword evidence="5" id="KW-0812">Transmembrane</keyword>
<keyword evidence="3" id="KW-0964">Secreted</keyword>
<dbReference type="InterPro" id="IPR000874">
    <property type="entry name" value="Bombesin"/>
</dbReference>
<dbReference type="GO" id="GO:0005184">
    <property type="term" value="F:neuropeptide hormone activity"/>
    <property type="evidence" value="ECO:0007669"/>
    <property type="project" value="TreeGrafter"/>
</dbReference>
<dbReference type="GO" id="GO:0007218">
    <property type="term" value="P:neuropeptide signaling pathway"/>
    <property type="evidence" value="ECO:0007669"/>
    <property type="project" value="InterPro"/>
</dbReference>
<gene>
    <name evidence="7" type="primary">nmba</name>
</gene>
<evidence type="ECO:0000256" key="5">
    <source>
        <dbReference type="SAM" id="Phobius"/>
    </source>
</evidence>
<dbReference type="PROSITE" id="PS00257">
    <property type="entry name" value="BOMBESIN"/>
    <property type="match status" value="1"/>
</dbReference>
<dbReference type="GeneID" id="114452696"/>
<accession>A0A6P7KEN7</accession>
<dbReference type="PANTHER" id="PTHR16866">
    <property type="entry name" value="GASTRIN-RELEASING PEPTIDE"/>
    <property type="match status" value="1"/>
</dbReference>
<reference evidence="7" key="1">
    <citation type="submission" date="2025-08" db="UniProtKB">
        <authorList>
            <consortium name="RefSeq"/>
        </authorList>
    </citation>
    <scope>IDENTIFICATION</scope>
</reference>
<comment type="subcellular location">
    <subcellularLocation>
        <location evidence="1">Secreted</location>
    </subcellularLocation>
</comment>
<keyword evidence="6" id="KW-1185">Reference proteome</keyword>
<feature type="transmembrane region" description="Helical" evidence="5">
    <location>
        <begin position="13"/>
        <end position="34"/>
    </location>
</feature>
<dbReference type="GO" id="GO:0005576">
    <property type="term" value="C:extracellular region"/>
    <property type="evidence" value="ECO:0007669"/>
    <property type="project" value="UniProtKB-SubCell"/>
</dbReference>
<evidence type="ECO:0000256" key="1">
    <source>
        <dbReference type="ARBA" id="ARBA00004613"/>
    </source>
</evidence>
<sequence>MKGMLTKICRGDFFSSFILISCIVMTTSMTLDLTELRNKVSKLKVNPRSNLWATGHFMGKKSIVDGSFESAFENINGPSEVRDSSPLRGVNDLQAQLIHMLKMAQHAQEDYDLDIEGDPV</sequence>
<comment type="similarity">
    <text evidence="2">Belongs to the bombesin/neuromedin-B/ranatensin family.</text>
</comment>
<organism evidence="6 7">
    <name type="scientific">Parambassis ranga</name>
    <name type="common">Indian glassy fish</name>
    <dbReference type="NCBI Taxonomy" id="210632"/>
    <lineage>
        <taxon>Eukaryota</taxon>
        <taxon>Metazoa</taxon>
        <taxon>Chordata</taxon>
        <taxon>Craniata</taxon>
        <taxon>Vertebrata</taxon>
        <taxon>Euteleostomi</taxon>
        <taxon>Actinopterygii</taxon>
        <taxon>Neopterygii</taxon>
        <taxon>Teleostei</taxon>
        <taxon>Neoteleostei</taxon>
        <taxon>Acanthomorphata</taxon>
        <taxon>Ovalentaria</taxon>
        <taxon>Ambassidae</taxon>
        <taxon>Parambassis</taxon>
    </lineage>
</organism>
<dbReference type="GO" id="GO:0043005">
    <property type="term" value="C:neuron projection"/>
    <property type="evidence" value="ECO:0007669"/>
    <property type="project" value="TreeGrafter"/>
</dbReference>
<dbReference type="PANTHER" id="PTHR16866:SF3">
    <property type="entry name" value="NEUROMEDIN-B"/>
    <property type="match status" value="1"/>
</dbReference>
<dbReference type="RefSeq" id="XP_028287985.1">
    <property type="nucleotide sequence ID" value="XM_028432184.1"/>
</dbReference>
<dbReference type="InParanoid" id="A0A6P7KEN7"/>
<evidence type="ECO:0000256" key="2">
    <source>
        <dbReference type="ARBA" id="ARBA00010012"/>
    </source>
</evidence>
<dbReference type="AlphaFoldDB" id="A0A6P7KEN7"/>
<keyword evidence="5" id="KW-0472">Membrane</keyword>
<dbReference type="GO" id="GO:0031710">
    <property type="term" value="F:neuromedin B receptor binding"/>
    <property type="evidence" value="ECO:0007669"/>
    <property type="project" value="TreeGrafter"/>
</dbReference>
<keyword evidence="5" id="KW-1133">Transmembrane helix</keyword>
<evidence type="ECO:0000256" key="3">
    <source>
        <dbReference type="ARBA" id="ARBA00022525"/>
    </source>
</evidence>
<dbReference type="OrthoDB" id="9535999at2759"/>
<dbReference type="Pfam" id="PF02044">
    <property type="entry name" value="Bombesin"/>
    <property type="match status" value="1"/>
</dbReference>
<dbReference type="Proteomes" id="UP000515145">
    <property type="component" value="Chromosome 19"/>
</dbReference>
<proteinExistence type="inferred from homology"/>
<evidence type="ECO:0000256" key="4">
    <source>
        <dbReference type="ARBA" id="ARBA00022815"/>
    </source>
</evidence>
<dbReference type="GO" id="GO:0046887">
    <property type="term" value="P:positive regulation of hormone secretion"/>
    <property type="evidence" value="ECO:0007669"/>
    <property type="project" value="TreeGrafter"/>
</dbReference>
<protein>
    <submittedName>
        <fullName evidence="7">Neuromedin Ba</fullName>
    </submittedName>
</protein>
<name>A0A6P7KEN7_9TELE</name>
<evidence type="ECO:0000313" key="7">
    <source>
        <dbReference type="RefSeq" id="XP_028287985.1"/>
    </source>
</evidence>
<evidence type="ECO:0000313" key="6">
    <source>
        <dbReference type="Proteomes" id="UP000515145"/>
    </source>
</evidence>
<dbReference type="CTD" id="798102"/>
<keyword evidence="4" id="KW-0027">Amidation</keyword>